<dbReference type="AlphaFoldDB" id="K6ZQ45"/>
<name>K6ZQ45_9ALTE</name>
<reference evidence="1 2" key="1">
    <citation type="journal article" date="2017" name="Antonie Van Leeuwenhoek">
        <title>Rhizobium rhizosphaerae sp. nov., a novel species isolated from rice rhizosphere.</title>
        <authorList>
            <person name="Zhao J.J."/>
            <person name="Zhang J."/>
            <person name="Zhang R.J."/>
            <person name="Zhang C.W."/>
            <person name="Yin H.Q."/>
            <person name="Zhang X.X."/>
        </authorList>
    </citation>
    <scope>NUCLEOTIDE SEQUENCE [LARGE SCALE GENOMIC DNA]</scope>
    <source>
        <strain evidence="1 2">KMM 241</strain>
    </source>
</reference>
<evidence type="ECO:0000313" key="1">
    <source>
        <dbReference type="EMBL" id="GAC25455.1"/>
    </source>
</evidence>
<dbReference type="Proteomes" id="UP000006263">
    <property type="component" value="Unassembled WGS sequence"/>
</dbReference>
<gene>
    <name evidence="1" type="ORF">GMES_3170</name>
</gene>
<accession>K6ZQ45</accession>
<proteinExistence type="predicted"/>
<protein>
    <submittedName>
        <fullName evidence="1">Uncharacterized protein</fullName>
    </submittedName>
</protein>
<organism evidence="1 2">
    <name type="scientific">Paraglaciecola mesophila KMM 241</name>
    <dbReference type="NCBI Taxonomy" id="1128912"/>
    <lineage>
        <taxon>Bacteria</taxon>
        <taxon>Pseudomonadati</taxon>
        <taxon>Pseudomonadota</taxon>
        <taxon>Gammaproteobacteria</taxon>
        <taxon>Alteromonadales</taxon>
        <taxon>Alteromonadaceae</taxon>
        <taxon>Paraglaciecola</taxon>
    </lineage>
</organism>
<comment type="caution">
    <text evidence="1">The sequence shown here is derived from an EMBL/GenBank/DDBJ whole genome shotgun (WGS) entry which is preliminary data.</text>
</comment>
<sequence>MQSEKKSNGVVKIQSCCHRFKAARIMKFLPNAQKTTVHLLYCLSF</sequence>
<evidence type="ECO:0000313" key="2">
    <source>
        <dbReference type="Proteomes" id="UP000006263"/>
    </source>
</evidence>
<dbReference type="EMBL" id="BAEP01000062">
    <property type="protein sequence ID" value="GAC25455.1"/>
    <property type="molecule type" value="Genomic_DNA"/>
</dbReference>